<dbReference type="EMBL" id="CP097463">
    <property type="protein sequence ID" value="WAX57244.1"/>
    <property type="molecule type" value="Genomic_DNA"/>
</dbReference>
<evidence type="ECO:0000313" key="2">
    <source>
        <dbReference type="EMBL" id="WAX57244.1"/>
    </source>
</evidence>
<dbReference type="Gene3D" id="2.120.10.30">
    <property type="entry name" value="TolB, C-terminal domain"/>
    <property type="match status" value="1"/>
</dbReference>
<protein>
    <submittedName>
        <fullName evidence="2">Prolyl oligopeptidase family serine peptidase</fullName>
    </submittedName>
</protein>
<evidence type="ECO:0000259" key="1">
    <source>
        <dbReference type="Pfam" id="PF00326"/>
    </source>
</evidence>
<dbReference type="SUPFAM" id="SSF53474">
    <property type="entry name" value="alpha/beta-Hydrolases"/>
    <property type="match status" value="1"/>
</dbReference>
<organism evidence="2 3">
    <name type="scientific">Jatrophihabitans cynanchi</name>
    <dbReference type="NCBI Taxonomy" id="2944128"/>
    <lineage>
        <taxon>Bacteria</taxon>
        <taxon>Bacillati</taxon>
        <taxon>Actinomycetota</taxon>
        <taxon>Actinomycetes</taxon>
        <taxon>Jatrophihabitantales</taxon>
        <taxon>Jatrophihabitantaceae</taxon>
        <taxon>Jatrophihabitans</taxon>
    </lineage>
</organism>
<feature type="domain" description="Peptidase S9 prolyl oligopeptidase catalytic" evidence="1">
    <location>
        <begin position="444"/>
        <end position="650"/>
    </location>
</feature>
<dbReference type="InterPro" id="IPR011042">
    <property type="entry name" value="6-blade_b-propeller_TolB-like"/>
</dbReference>
<dbReference type="Pfam" id="PF00326">
    <property type="entry name" value="Peptidase_S9"/>
    <property type="match status" value="1"/>
</dbReference>
<dbReference type="InterPro" id="IPR050585">
    <property type="entry name" value="Xaa-Pro_dipeptidyl-ppase/CocE"/>
</dbReference>
<dbReference type="InterPro" id="IPR001375">
    <property type="entry name" value="Peptidase_S9_cat"/>
</dbReference>
<dbReference type="Gene3D" id="3.40.50.1820">
    <property type="entry name" value="alpha/beta hydrolase"/>
    <property type="match status" value="1"/>
</dbReference>
<dbReference type="PANTHER" id="PTHR43056:SF5">
    <property type="entry name" value="PEPTIDASE S9 PROLYL OLIGOPEPTIDASE CATALYTIC DOMAIN-CONTAINING PROTEIN"/>
    <property type="match status" value="1"/>
</dbReference>
<sequence length="664" mass="70826">MPLVTRTAPYGEWVSPISAEMLAASGHPVECGAWVGPELWWSELRPTEGGRYAVRRAGQGGDPEDVLPAPWNARSRVHEYGGGAWTATDGQQLVFVHFADQRLYRLDPGAAEPTPLTPDTGTDARYGELQIAGTDVLCVRERHDAGTVHRDIAAVPLDGSAADDAGVVRSVVSGSHFLAYPRLSPDGSKLAWIAWEHPQMPWDGTELRVADLGPDGVCGEPRVLLGSATESVLQPEWADENTLYAISDRSTFWNLYRVGVTGGEPEPLCPRDADFGGPLWQLGAAWYRVVDERRLLTVRTFGTDSLALLDVGTGELTDLDPGFPAGYACTGGGTSIGALGRTVLGPVRDGRALIVTGSATAPSGLRELDIATGAVTDVRLAVDEVPAAGYLPEAQLMSFAGDKRTVHAVVYPPRNQDFAAPDGELPPYIAFVHGGPTAHVAPALSLTHAFFTSRGIGVVDVNYGGSTGYGREYRDRLRGQWGVIDVEDTVAAVRGLGAAGLADPDRLAIEGGSAGGWTVLAALTGTSAFACGVSYFGVAELVRFAQETHDFESRYLDGLIGPLPEARELYDTRAPLNNVAGLSCPVLLLQGLDDPIVPPAQAELFRDALVRKGLPHAYRTYAGESHGFRKVETIVDSRQAELSFYGQIFGFTPPGVPAIELWRP</sequence>
<accession>A0ABY7JXU9</accession>
<dbReference type="Proteomes" id="UP001164693">
    <property type="component" value="Chromosome"/>
</dbReference>
<dbReference type="PANTHER" id="PTHR43056">
    <property type="entry name" value="PEPTIDASE S9 PROLYL OLIGOPEPTIDASE"/>
    <property type="match status" value="1"/>
</dbReference>
<name>A0ABY7JXU9_9ACTN</name>
<reference evidence="2" key="1">
    <citation type="submission" date="2022-05" db="EMBL/GenBank/DDBJ databases">
        <title>Jatrophihabitans sp. SB3-54 whole genome sequence.</title>
        <authorList>
            <person name="Suh M.K."/>
            <person name="Eom M.K."/>
            <person name="Kim J.S."/>
            <person name="Kim H.S."/>
            <person name="Do H.E."/>
            <person name="Shin Y.K."/>
            <person name="Lee J.-S."/>
        </authorList>
    </citation>
    <scope>NUCLEOTIDE SEQUENCE</scope>
    <source>
        <strain evidence="2">SB3-54</strain>
    </source>
</reference>
<gene>
    <name evidence="2" type="ORF">M6B22_00410</name>
</gene>
<evidence type="ECO:0000313" key="3">
    <source>
        <dbReference type="Proteomes" id="UP001164693"/>
    </source>
</evidence>
<dbReference type="SUPFAM" id="SSF82171">
    <property type="entry name" value="DPP6 N-terminal domain-like"/>
    <property type="match status" value="1"/>
</dbReference>
<keyword evidence="3" id="KW-1185">Reference proteome</keyword>
<dbReference type="InterPro" id="IPR029058">
    <property type="entry name" value="AB_hydrolase_fold"/>
</dbReference>
<proteinExistence type="predicted"/>